<evidence type="ECO:0000256" key="1">
    <source>
        <dbReference type="SAM" id="SignalP"/>
    </source>
</evidence>
<gene>
    <name evidence="2" type="ORF">KI809_00310</name>
</gene>
<dbReference type="AlphaFoldDB" id="A0AAW4KXX2"/>
<dbReference type="SUPFAM" id="SSF56935">
    <property type="entry name" value="Porins"/>
    <property type="match status" value="1"/>
</dbReference>
<dbReference type="Proteomes" id="UP000811899">
    <property type="component" value="Unassembled WGS sequence"/>
</dbReference>
<protein>
    <submittedName>
        <fullName evidence="2">TIGR03016 family PEP-CTERM system-associated outer membrane protein</fullName>
    </submittedName>
</protein>
<dbReference type="NCBIfam" id="TIGR03016">
    <property type="entry name" value="pepcterm_hypo_1"/>
    <property type="match status" value="1"/>
</dbReference>
<keyword evidence="1" id="KW-0732">Signal</keyword>
<dbReference type="EMBL" id="JAHCVJ010000001">
    <property type="protein sequence ID" value="MBT0662732.1"/>
    <property type="molecule type" value="Genomic_DNA"/>
</dbReference>
<dbReference type="InterPro" id="IPR017467">
    <property type="entry name" value="CHP03016_PEP-CTERM"/>
</dbReference>
<name>A0AAW4KXX2_9BACT</name>
<proteinExistence type="predicted"/>
<evidence type="ECO:0000313" key="3">
    <source>
        <dbReference type="Proteomes" id="UP000811899"/>
    </source>
</evidence>
<sequence length="412" mass="47213">MNSVTHKVFLLLISGFILLPRAADAADVEFKPRLVVSEEYNDNILDTKTNKKTEFITRAMPGFSLKYFAKRLDLDSSYNFDYRYYAKGTKGDEYTHNLLSKATLSLIENFFFVQLSDSYKRVTLDVARDNTDESLFVNQSDQNIGVISPYLVWRVGSNSTIKTGYRYTNTWYKEPSGVDKREHYAFADASHELLSGFFLTWGYSFSDTNTSVNKFERHNAYGGFRYEYANKSYIFGKVGNTWQSFDTRKNISNVFWDAGLTHEFPIVTATLESKVQYSEDPLRSSIKETVYSGKFERALERGSLVFSGSYSEFEITETGVTDSKRVSLRALGKYEITDNLKLSLSVLGDRFNQKTPDDYPYRLTGIAGVSYSFNDGLIASLSYTHITNRNQIFETAGNKDINRYFVQLEKSF</sequence>
<keyword evidence="3" id="KW-1185">Reference proteome</keyword>
<feature type="chain" id="PRO_5043755791" evidence="1">
    <location>
        <begin position="26"/>
        <end position="412"/>
    </location>
</feature>
<comment type="caution">
    <text evidence="2">The sequence shown here is derived from an EMBL/GenBank/DDBJ whole genome shotgun (WGS) entry which is preliminary data.</text>
</comment>
<feature type="signal peptide" evidence="1">
    <location>
        <begin position="1"/>
        <end position="25"/>
    </location>
</feature>
<organism evidence="2 3">
    <name type="scientific">Geoanaerobacter pelophilus</name>
    <dbReference type="NCBI Taxonomy" id="60036"/>
    <lineage>
        <taxon>Bacteria</taxon>
        <taxon>Pseudomonadati</taxon>
        <taxon>Thermodesulfobacteriota</taxon>
        <taxon>Desulfuromonadia</taxon>
        <taxon>Geobacterales</taxon>
        <taxon>Geobacteraceae</taxon>
        <taxon>Geoanaerobacter</taxon>
    </lineage>
</organism>
<accession>A0AAW4KXX2</accession>
<evidence type="ECO:0000313" key="2">
    <source>
        <dbReference type="EMBL" id="MBT0662732.1"/>
    </source>
</evidence>
<dbReference type="RefSeq" id="WP_214169533.1">
    <property type="nucleotide sequence ID" value="NZ_JAHCVJ010000001.1"/>
</dbReference>
<reference evidence="2 3" key="1">
    <citation type="submission" date="2021-05" db="EMBL/GenBank/DDBJ databases">
        <title>The draft genome of Geobacter pelophilus DSM 12255.</title>
        <authorList>
            <person name="Xu Z."/>
            <person name="Masuda Y."/>
            <person name="Itoh H."/>
            <person name="Senoo K."/>
        </authorList>
    </citation>
    <scope>NUCLEOTIDE SEQUENCE [LARGE SCALE GENOMIC DNA]</scope>
    <source>
        <strain evidence="2 3">DSM 12255</strain>
    </source>
</reference>